<dbReference type="GO" id="GO:0005737">
    <property type="term" value="C:cytoplasm"/>
    <property type="evidence" value="ECO:0007669"/>
    <property type="project" value="TreeGrafter"/>
</dbReference>
<dbReference type="Gene3D" id="2.40.128.20">
    <property type="match status" value="1"/>
</dbReference>
<proteinExistence type="evidence at transcript level"/>
<dbReference type="GO" id="GO:0000302">
    <property type="term" value="P:response to reactive oxygen species"/>
    <property type="evidence" value="ECO:0007669"/>
    <property type="project" value="TreeGrafter"/>
</dbReference>
<comment type="subcellular location">
    <subcellularLocation>
        <location evidence="1">Secreted</location>
    </subcellularLocation>
</comment>
<evidence type="ECO:0000256" key="2">
    <source>
        <dbReference type="ARBA" id="ARBA00022525"/>
    </source>
</evidence>
<dbReference type="InterPro" id="IPR012674">
    <property type="entry name" value="Calycin"/>
</dbReference>
<dbReference type="GO" id="GO:0006629">
    <property type="term" value="P:lipid metabolic process"/>
    <property type="evidence" value="ECO:0007669"/>
    <property type="project" value="TreeGrafter"/>
</dbReference>
<reference evidence="6" key="1">
    <citation type="journal article" date="2017" name="Mol. Cell. Proteomics">
        <title>Melt with this kiss: Paralysing and liquefying venom of the assassin bug Pristhesancus plagipennis (Hemiptera: Reduviidae).</title>
        <authorList>
            <person name="Walker A.A."/>
            <person name="Madio B."/>
            <person name="Jin J."/>
            <person name="Undheim E.A."/>
            <person name="Fry B.G."/>
            <person name="King G.F."/>
        </authorList>
    </citation>
    <scope>NUCLEOTIDE SEQUENCE</scope>
    <source>
        <tissue evidence="6">Labial/venom glands</tissue>
    </source>
</reference>
<evidence type="ECO:0000256" key="4">
    <source>
        <dbReference type="ARBA" id="ARBA00034121"/>
    </source>
</evidence>
<dbReference type="GO" id="GO:0030682">
    <property type="term" value="P:symbiont-mediated perturbation of host defenses"/>
    <property type="evidence" value="ECO:0007669"/>
    <property type="project" value="InterPro"/>
</dbReference>
<feature type="chain" id="PRO_5012794994" evidence="5">
    <location>
        <begin position="23"/>
        <end position="205"/>
    </location>
</feature>
<sequence length="205" mass="23517">MHYQLGAIILFVAVSSVTDVDARDYFPYKAGFCPRPTIKDGLDVKRFFKDRWYVAKSTGVYLFQLGGTCSATMANVTEDGTEINLLHYQYEPLLKTYTKVRGTAQTKFTRYMGIYSPVKYDLFGFGYPQFEVPFVIVDTDYDNWAIMYMCKQYTTGFKTELGWMMTRKRGDKSHLETMEKAQKLIGNEGFIDEVNTDCGANEPSL</sequence>
<dbReference type="PANTHER" id="PTHR10612:SF34">
    <property type="entry name" value="APOLIPOPROTEIN D"/>
    <property type="match status" value="1"/>
</dbReference>
<evidence type="ECO:0000256" key="3">
    <source>
        <dbReference type="ARBA" id="ARBA00022729"/>
    </source>
</evidence>
<feature type="signal peptide" evidence="5">
    <location>
        <begin position="1"/>
        <end position="22"/>
    </location>
</feature>
<dbReference type="Pfam" id="PF03973">
    <property type="entry name" value="Triabin"/>
    <property type="match status" value="1"/>
</dbReference>
<dbReference type="SUPFAM" id="SSF50814">
    <property type="entry name" value="Lipocalins"/>
    <property type="match status" value="1"/>
</dbReference>
<evidence type="ECO:0000256" key="1">
    <source>
        <dbReference type="ARBA" id="ARBA00004613"/>
    </source>
</evidence>
<organism evidence="6">
    <name type="scientific">Pristhesancus plagipennis</name>
    <name type="common">Common assassin bug</name>
    <dbReference type="NCBI Taxonomy" id="1955184"/>
    <lineage>
        <taxon>Eukaryota</taxon>
        <taxon>Metazoa</taxon>
        <taxon>Ecdysozoa</taxon>
        <taxon>Arthropoda</taxon>
        <taxon>Hexapoda</taxon>
        <taxon>Insecta</taxon>
        <taxon>Pterygota</taxon>
        <taxon>Neoptera</taxon>
        <taxon>Paraneoptera</taxon>
        <taxon>Hemiptera</taxon>
        <taxon>Heteroptera</taxon>
        <taxon>Panheteroptera</taxon>
        <taxon>Cimicomorpha</taxon>
        <taxon>Reduviidae</taxon>
        <taxon>Harpactorinae</taxon>
        <taxon>Harpactorini</taxon>
        <taxon>Pristhesancus</taxon>
    </lineage>
</organism>
<evidence type="ECO:0000256" key="5">
    <source>
        <dbReference type="SAM" id="SignalP"/>
    </source>
</evidence>
<name>A0A1Q1NP65_PRIPG</name>
<dbReference type="GO" id="GO:0005576">
    <property type="term" value="C:extracellular region"/>
    <property type="evidence" value="ECO:0007669"/>
    <property type="project" value="UniProtKB-SubCell"/>
</dbReference>
<dbReference type="EMBL" id="KX752808">
    <property type="protein sequence ID" value="AQM58302.1"/>
    <property type="molecule type" value="mRNA"/>
</dbReference>
<evidence type="ECO:0000313" key="6">
    <source>
        <dbReference type="EMBL" id="AQM58302.1"/>
    </source>
</evidence>
<keyword evidence="2" id="KW-0964">Secreted</keyword>
<accession>A0A1Q1NP65</accession>
<protein>
    <submittedName>
        <fullName evidence="6">Lipocalin-like protein 5</fullName>
    </submittedName>
</protein>
<comment type="similarity">
    <text evidence="4">Belongs to the calycin superfamily. Triabin family.</text>
</comment>
<dbReference type="PANTHER" id="PTHR10612">
    <property type="entry name" value="APOLIPOPROTEIN D"/>
    <property type="match status" value="1"/>
</dbReference>
<keyword evidence="3 5" id="KW-0732">Signal</keyword>
<dbReference type="AlphaFoldDB" id="A0A1Q1NP65"/>
<dbReference type="InterPro" id="IPR005657">
    <property type="entry name" value="Triabi/Procalin"/>
</dbReference>